<comment type="similarity">
    <text evidence="1">Belongs to the Mu gp47/PBSX XkdT family.</text>
</comment>
<evidence type="ECO:0000259" key="4">
    <source>
        <dbReference type="Pfam" id="PF26079"/>
    </source>
</evidence>
<dbReference type="Pfam" id="PF26078">
    <property type="entry name" value="Baseplate_J_M"/>
    <property type="match status" value="1"/>
</dbReference>
<dbReference type="PANTHER" id="PTHR37829:SF3">
    <property type="entry name" value="PROTEIN JAYE-RELATED"/>
    <property type="match status" value="1"/>
</dbReference>
<organism evidence="5 6">
    <name type="scientific">Andreesenia angusta</name>
    <dbReference type="NCBI Taxonomy" id="39480"/>
    <lineage>
        <taxon>Bacteria</taxon>
        <taxon>Bacillati</taxon>
        <taxon>Bacillota</taxon>
        <taxon>Tissierellia</taxon>
        <taxon>Tissierellales</taxon>
        <taxon>Gottschalkiaceae</taxon>
        <taxon>Andreesenia</taxon>
    </lineage>
</organism>
<evidence type="ECO:0000313" key="5">
    <source>
        <dbReference type="EMBL" id="OHW61373.1"/>
    </source>
</evidence>
<dbReference type="InterPro" id="IPR052399">
    <property type="entry name" value="Phage_Baseplate_Assmbl_Protein"/>
</dbReference>
<dbReference type="InterPro" id="IPR006949">
    <property type="entry name" value="Barrel_Baseplate_J-like"/>
</dbReference>
<dbReference type="Proteomes" id="UP000180254">
    <property type="component" value="Unassembled WGS sequence"/>
</dbReference>
<dbReference type="Pfam" id="PF26079">
    <property type="entry name" value="Baseplate_J_C"/>
    <property type="match status" value="1"/>
</dbReference>
<accession>A0A1S1V3Z1</accession>
<dbReference type="STRING" id="39480.EUAN_22230"/>
<dbReference type="InterPro" id="IPR058531">
    <property type="entry name" value="Baseplate_J_M"/>
</dbReference>
<dbReference type="RefSeq" id="WP_071064460.1">
    <property type="nucleotide sequence ID" value="NZ_MKIE01000014.1"/>
</dbReference>
<dbReference type="PANTHER" id="PTHR37829">
    <property type="entry name" value="PHAGE-LIKE ELEMENT PBSX PROTEIN XKDT"/>
    <property type="match status" value="1"/>
</dbReference>
<evidence type="ECO:0000259" key="3">
    <source>
        <dbReference type="Pfam" id="PF26078"/>
    </source>
</evidence>
<name>A0A1S1V3Z1_9FIRM</name>
<feature type="domain" description="Baseplate protein J-like barrel" evidence="2">
    <location>
        <begin position="86"/>
        <end position="165"/>
    </location>
</feature>
<evidence type="ECO:0000259" key="2">
    <source>
        <dbReference type="Pfam" id="PF04865"/>
    </source>
</evidence>
<comment type="caution">
    <text evidence="5">The sequence shown here is derived from an EMBL/GenBank/DDBJ whole genome shotgun (WGS) entry which is preliminary data.</text>
</comment>
<feature type="domain" description="Baseplate J-like C-terminal" evidence="4">
    <location>
        <begin position="263"/>
        <end position="347"/>
    </location>
</feature>
<gene>
    <name evidence="5" type="ORF">EUAN_22230</name>
</gene>
<reference evidence="5 6" key="1">
    <citation type="submission" date="2016-09" db="EMBL/GenBank/DDBJ databases">
        <title>Genome sequence of Eubacterium angustum.</title>
        <authorList>
            <person name="Poehlein A."/>
            <person name="Daniel R."/>
        </authorList>
    </citation>
    <scope>NUCLEOTIDE SEQUENCE [LARGE SCALE GENOMIC DNA]</scope>
    <source>
        <strain evidence="5 6">DSM 1989</strain>
    </source>
</reference>
<dbReference type="Pfam" id="PF04865">
    <property type="entry name" value="Baseplate_J"/>
    <property type="match status" value="1"/>
</dbReference>
<evidence type="ECO:0000256" key="1">
    <source>
        <dbReference type="ARBA" id="ARBA00038087"/>
    </source>
</evidence>
<dbReference type="AlphaFoldDB" id="A0A1S1V3Z1"/>
<sequence>MYSDMTQEKLKNSMLDTARNVDKTENSMVHDAINPAAIELANFYLKLGSVADKLDIENLSGTELERFIAASTPLTRKIGTPANGVATISGQEGAKISIGAIVSTGDVDFIIMEETTIPASGSVNVAVESQQVGAIGNVPANAIIEFPLPIQGLVDVYNAEPTTGGYEPESDDEFRERYYAKLQRPGKAGNKYHYEEWAMEVVGVGDVKVYPIWNGPLTVKVVVVDSNRQPPDTELVQSVTDYIEEQRPFGATVTVEGAAPKTIDVAVTLTLDTGYLLADVTEDIRLGMEEYFKTLSFTGTAVSWAKIGGIVIDTLGVLDYQNLTVNLGTANIPLTETEVPVIGTITAT</sequence>
<evidence type="ECO:0000313" key="6">
    <source>
        <dbReference type="Proteomes" id="UP000180254"/>
    </source>
</evidence>
<feature type="domain" description="Baseplate J-like central" evidence="3">
    <location>
        <begin position="187"/>
        <end position="256"/>
    </location>
</feature>
<dbReference type="OrthoDB" id="2554267at2"/>
<keyword evidence="6" id="KW-1185">Reference proteome</keyword>
<protein>
    <submittedName>
        <fullName evidence="5">Baseplate J-like protein</fullName>
    </submittedName>
</protein>
<dbReference type="EMBL" id="MKIE01000014">
    <property type="protein sequence ID" value="OHW61373.1"/>
    <property type="molecule type" value="Genomic_DNA"/>
</dbReference>
<dbReference type="InterPro" id="IPR058530">
    <property type="entry name" value="Baseplate_J-like_C"/>
</dbReference>
<proteinExistence type="inferred from homology"/>